<name>A0AA85BQB9_9TREM</name>
<reference evidence="2" key="1">
    <citation type="submission" date="2023-11" db="UniProtKB">
        <authorList>
            <consortium name="WormBaseParasite"/>
        </authorList>
    </citation>
    <scope>IDENTIFICATION</scope>
</reference>
<dbReference type="Proteomes" id="UP000050791">
    <property type="component" value="Unassembled WGS sequence"/>
</dbReference>
<sequence>MALPSEQLQLLFQRQQQRFKKNRLKFIDKFHTRLLNHPCFEDVTELSELISKSRTQLENDCRMNECVSEGLHESVIKTKQYQSYMIRSVVDLFRSSTLRQVFYLRLLDFRWFS</sequence>
<dbReference type="WBParaSite" id="SMTH1_65680.1">
    <property type="protein sequence ID" value="SMTH1_65680.1"/>
    <property type="gene ID" value="SMTH1_65680"/>
</dbReference>
<evidence type="ECO:0000313" key="2">
    <source>
        <dbReference type="WBParaSite" id="SMTH1_65680.1"/>
    </source>
</evidence>
<evidence type="ECO:0000313" key="1">
    <source>
        <dbReference type="Proteomes" id="UP000050791"/>
    </source>
</evidence>
<accession>A0AA85BQB9</accession>
<proteinExistence type="predicted"/>
<dbReference type="AlphaFoldDB" id="A0AA85BQB9"/>
<organism evidence="1 2">
    <name type="scientific">Schistosoma mattheei</name>
    <dbReference type="NCBI Taxonomy" id="31246"/>
    <lineage>
        <taxon>Eukaryota</taxon>
        <taxon>Metazoa</taxon>
        <taxon>Spiralia</taxon>
        <taxon>Lophotrochozoa</taxon>
        <taxon>Platyhelminthes</taxon>
        <taxon>Trematoda</taxon>
        <taxon>Digenea</taxon>
        <taxon>Strigeidida</taxon>
        <taxon>Schistosomatoidea</taxon>
        <taxon>Schistosomatidae</taxon>
        <taxon>Schistosoma</taxon>
    </lineage>
</organism>
<protein>
    <submittedName>
        <fullName evidence="2">Uncharacterized protein</fullName>
    </submittedName>
</protein>